<gene>
    <name evidence="5" type="ORF">ISN74_19750</name>
</gene>
<dbReference type="Gene3D" id="2.180.10.10">
    <property type="entry name" value="RHS repeat-associated core"/>
    <property type="match status" value="1"/>
</dbReference>
<dbReference type="EMBL" id="CP064030">
    <property type="protein sequence ID" value="QRN53609.1"/>
    <property type="molecule type" value="Genomic_DNA"/>
</dbReference>
<feature type="domain" description="Teneurin-like YD-shell" evidence="4">
    <location>
        <begin position="32"/>
        <end position="142"/>
    </location>
</feature>
<evidence type="ECO:0000256" key="2">
    <source>
        <dbReference type="SAM" id="MobiDB-lite"/>
    </source>
</evidence>
<feature type="region of interest" description="Disordered" evidence="2">
    <location>
        <begin position="72"/>
        <end position="94"/>
    </location>
</feature>
<name>A0ABX7GTH2_9GAMM</name>
<keyword evidence="1" id="KW-0677">Repeat</keyword>
<evidence type="ECO:0000313" key="6">
    <source>
        <dbReference type="Proteomes" id="UP000663181"/>
    </source>
</evidence>
<feature type="region of interest" description="Disordered" evidence="2">
    <location>
        <begin position="297"/>
        <end position="325"/>
    </location>
</feature>
<dbReference type="InterPro" id="IPR022385">
    <property type="entry name" value="Rhs_assc_core"/>
</dbReference>
<dbReference type="Proteomes" id="UP000663181">
    <property type="component" value="Chromosome"/>
</dbReference>
<proteinExistence type="predicted"/>
<reference evidence="5 6" key="1">
    <citation type="submission" date="2020-10" db="EMBL/GenBank/DDBJ databases">
        <title>Phylogeny of dyella-like bacteria.</title>
        <authorList>
            <person name="Fu J."/>
        </authorList>
    </citation>
    <scope>NUCLEOTIDE SEQUENCE [LARGE SCALE GENOMIC DNA]</scope>
    <source>
        <strain evidence="5 6">DHOB09</strain>
    </source>
</reference>
<feature type="chain" id="PRO_5046130344" evidence="3">
    <location>
        <begin position="34"/>
        <end position="325"/>
    </location>
</feature>
<keyword evidence="6" id="KW-1185">Reference proteome</keyword>
<dbReference type="PANTHER" id="PTHR32305:SF17">
    <property type="entry name" value="TRNA NUCLEASE WAPA"/>
    <property type="match status" value="1"/>
</dbReference>
<feature type="compositionally biased region" description="Polar residues" evidence="2">
    <location>
        <begin position="307"/>
        <end position="325"/>
    </location>
</feature>
<dbReference type="InterPro" id="IPR056823">
    <property type="entry name" value="TEN-like_YD-shell"/>
</dbReference>
<evidence type="ECO:0000259" key="4">
    <source>
        <dbReference type="Pfam" id="PF25023"/>
    </source>
</evidence>
<dbReference type="PANTHER" id="PTHR32305">
    <property type="match status" value="1"/>
</dbReference>
<feature type="signal peptide" evidence="3">
    <location>
        <begin position="1"/>
        <end position="33"/>
    </location>
</feature>
<organism evidence="5 6">
    <name type="scientific">Dyella caseinilytica</name>
    <dbReference type="NCBI Taxonomy" id="1849581"/>
    <lineage>
        <taxon>Bacteria</taxon>
        <taxon>Pseudomonadati</taxon>
        <taxon>Pseudomonadota</taxon>
        <taxon>Gammaproteobacteria</taxon>
        <taxon>Lysobacterales</taxon>
        <taxon>Rhodanobacteraceae</taxon>
        <taxon>Dyella</taxon>
    </lineage>
</organism>
<dbReference type="NCBIfam" id="TIGR03696">
    <property type="entry name" value="Rhs_assc_core"/>
    <property type="match status" value="1"/>
</dbReference>
<dbReference type="InterPro" id="IPR050708">
    <property type="entry name" value="T6SS_VgrG/RHS"/>
</dbReference>
<sequence length="325" mass="35349">MIAKANRQRVKGWKAVLKWMASLMLFASLHVFAQSSGTVTYVYTDPQGTPLAEADASGNITATFEYTPYGTFAPTGTSNPGPDPSGPGYTGHVNDPETNLVYMQARYYDPATGQFISIDSVSPAAANTFNFGRYNYGNNNPILNIDPDGRAGKIAYLVELTATGIRRLATITKEQAVIARRAGQNVLTERRQLSHEIEVAANGRDGLLKHSGHELDDGSTGLPHYQSEGVSGHTFWGELSVIFAATSDDLDSVKDYLDWIPDPTPRPATSDDMAHWEKIKSTAAAGYNYAYDMFKAMEPPRPERKQQLSQPAPNSTAPPKQTAGN</sequence>
<evidence type="ECO:0000256" key="3">
    <source>
        <dbReference type="SAM" id="SignalP"/>
    </source>
</evidence>
<keyword evidence="3" id="KW-0732">Signal</keyword>
<accession>A0ABX7GTH2</accession>
<protein>
    <submittedName>
        <fullName evidence="5">RHS repeat-associated core domain-containing protein</fullName>
    </submittedName>
</protein>
<dbReference type="RefSeq" id="WP_188795662.1">
    <property type="nucleotide sequence ID" value="NZ_BMIZ01000001.1"/>
</dbReference>
<evidence type="ECO:0000256" key="1">
    <source>
        <dbReference type="ARBA" id="ARBA00022737"/>
    </source>
</evidence>
<evidence type="ECO:0000313" key="5">
    <source>
        <dbReference type="EMBL" id="QRN53609.1"/>
    </source>
</evidence>
<dbReference type="Pfam" id="PF25023">
    <property type="entry name" value="TEN_YD-shell"/>
    <property type="match status" value="1"/>
</dbReference>